<dbReference type="Pfam" id="PF05713">
    <property type="entry name" value="MobC"/>
    <property type="match status" value="1"/>
</dbReference>
<evidence type="ECO:0000313" key="3">
    <source>
        <dbReference type="EMBL" id="AXG79246.1"/>
    </source>
</evidence>
<name>A0A345HRC2_9ACTN</name>
<feature type="region of interest" description="Disordered" evidence="1">
    <location>
        <begin position="1"/>
        <end position="69"/>
    </location>
</feature>
<proteinExistence type="predicted"/>
<dbReference type="Proteomes" id="UP000253868">
    <property type="component" value="Chromosome"/>
</dbReference>
<accession>A0A345HRC2</accession>
<dbReference type="OrthoDB" id="3871898at2"/>
<keyword evidence="4" id="KW-1185">Reference proteome</keyword>
<evidence type="ECO:0000256" key="1">
    <source>
        <dbReference type="SAM" id="MobiDB-lite"/>
    </source>
</evidence>
<protein>
    <submittedName>
        <fullName evidence="3">Plasmid mobilization relaxosome protein MobC</fullName>
    </submittedName>
</protein>
<feature type="compositionally biased region" description="Polar residues" evidence="1">
    <location>
        <begin position="9"/>
        <end position="20"/>
    </location>
</feature>
<reference evidence="4" key="1">
    <citation type="submission" date="2018-07" db="EMBL/GenBank/DDBJ databases">
        <authorList>
            <person name="Zhao J."/>
        </authorList>
    </citation>
    <scope>NUCLEOTIDE SEQUENCE [LARGE SCALE GENOMIC DNA]</scope>
    <source>
        <strain evidence="4">GSSD-12</strain>
    </source>
</reference>
<sequence>MTDRHRELPSTQKEMTSTPASGGARYPVGPSTGRSNGEASAPGVAEALGHQGVPEEETPVVTEPRLPRAADEAALHRVARRRARKETQRKERVDVRYSTDEKTDILAMARSLNIAAAHYVGALVMAHVHGDLALPGHRTPVDDLIDELNALRTQVAKIGTNINQIARVLNSGGHPHPQDTTVLAQAERTLNAVATTVTAIDVTSDHTASTKQAA</sequence>
<gene>
    <name evidence="3" type="ORF">DVK44_18040</name>
</gene>
<organism evidence="3 4">
    <name type="scientific">Streptomyces paludis</name>
    <dbReference type="NCBI Taxonomy" id="2282738"/>
    <lineage>
        <taxon>Bacteria</taxon>
        <taxon>Bacillati</taxon>
        <taxon>Actinomycetota</taxon>
        <taxon>Actinomycetes</taxon>
        <taxon>Kitasatosporales</taxon>
        <taxon>Streptomycetaceae</taxon>
        <taxon>Streptomyces</taxon>
    </lineage>
</organism>
<evidence type="ECO:0000259" key="2">
    <source>
        <dbReference type="Pfam" id="PF05713"/>
    </source>
</evidence>
<dbReference type="InterPro" id="IPR008687">
    <property type="entry name" value="MobC"/>
</dbReference>
<dbReference type="KEGG" id="spad:DVK44_18040"/>
<evidence type="ECO:0000313" key="4">
    <source>
        <dbReference type="Proteomes" id="UP000253868"/>
    </source>
</evidence>
<dbReference type="AlphaFoldDB" id="A0A345HRC2"/>
<feature type="domain" description="Bacterial mobilisation" evidence="2">
    <location>
        <begin position="154"/>
        <end position="197"/>
    </location>
</feature>
<dbReference type="EMBL" id="CP031194">
    <property type="protein sequence ID" value="AXG79246.1"/>
    <property type="molecule type" value="Genomic_DNA"/>
</dbReference>